<comment type="similarity">
    <text evidence="2">Belongs to the SVP26 family.</text>
</comment>
<dbReference type="GO" id="GO:0005789">
    <property type="term" value="C:endoplasmic reticulum membrane"/>
    <property type="evidence" value="ECO:0007669"/>
    <property type="project" value="TreeGrafter"/>
</dbReference>
<gene>
    <name evidence="8" type="primary">TEX261</name>
</gene>
<feature type="non-terminal residue" evidence="8">
    <location>
        <position position="1"/>
    </location>
</feature>
<dbReference type="Pfam" id="PF04148">
    <property type="entry name" value="Erv26"/>
    <property type="match status" value="1"/>
</dbReference>
<protein>
    <recommendedName>
        <fullName evidence="3">Protein TEX261</fullName>
    </recommendedName>
</protein>
<sequence>KIYVCFAEKTLFAVKSVKKKKKDFLINMFLYILSWISTLLHIVFATLSLAAGLYYVAEVVEEYSVMTAKVIKYMIYTTIAINIGLLVFEEMPLYLIGLGFFTSIDHIFLLKEFPNISLLSPSFIIAGVMVFVNHYYAFQYFSTIYYQFSEVLAYFTLCQWMVPFAFFVSLSVNESTLPTTTTYETQSYNMNKSKRSGILGIFDYIAQKKYLLKDYFLQRKHIY</sequence>
<reference evidence="8" key="1">
    <citation type="journal article" date="2013" name="Genome Biol. Evol.">
        <title>Punctuated emergences of genetic and phenotypic innovations in eumetazoan, bilaterian, euteleostome, and hominidae ancestors.</title>
        <authorList>
            <person name="Wenger Y."/>
            <person name="Galliot B."/>
        </authorList>
    </citation>
    <scope>NUCLEOTIDE SEQUENCE</scope>
    <source>
        <tissue evidence="8">Whole animals</tissue>
    </source>
</reference>
<dbReference type="PANTHER" id="PTHR13144">
    <property type="entry name" value="TEX261 PROTEIN"/>
    <property type="match status" value="1"/>
</dbReference>
<dbReference type="InterPro" id="IPR007277">
    <property type="entry name" value="Svp26/Tex261"/>
</dbReference>
<evidence type="ECO:0000256" key="3">
    <source>
        <dbReference type="ARBA" id="ARBA00017877"/>
    </source>
</evidence>
<evidence type="ECO:0000256" key="7">
    <source>
        <dbReference type="SAM" id="Phobius"/>
    </source>
</evidence>
<keyword evidence="6 7" id="KW-0472">Membrane</keyword>
<dbReference type="GO" id="GO:0030134">
    <property type="term" value="C:COPII-coated ER to Golgi transport vesicle"/>
    <property type="evidence" value="ECO:0007669"/>
    <property type="project" value="TreeGrafter"/>
</dbReference>
<dbReference type="GO" id="GO:0097020">
    <property type="term" value="F:COPII receptor activity"/>
    <property type="evidence" value="ECO:0007669"/>
    <property type="project" value="InterPro"/>
</dbReference>
<evidence type="ECO:0000256" key="4">
    <source>
        <dbReference type="ARBA" id="ARBA00022692"/>
    </source>
</evidence>
<accession>T2MBM5</accession>
<evidence type="ECO:0000313" key="8">
    <source>
        <dbReference type="EMBL" id="CDG69347.1"/>
    </source>
</evidence>
<evidence type="ECO:0000256" key="6">
    <source>
        <dbReference type="ARBA" id="ARBA00023136"/>
    </source>
</evidence>
<feature type="transmembrane region" description="Helical" evidence="7">
    <location>
        <begin position="151"/>
        <end position="172"/>
    </location>
</feature>
<dbReference type="PANTHER" id="PTHR13144:SF0">
    <property type="entry name" value="PROTEIN TEX261"/>
    <property type="match status" value="1"/>
</dbReference>
<dbReference type="GO" id="GO:0006888">
    <property type="term" value="P:endoplasmic reticulum to Golgi vesicle-mediated transport"/>
    <property type="evidence" value="ECO:0007669"/>
    <property type="project" value="InterPro"/>
</dbReference>
<dbReference type="EMBL" id="HAAD01003115">
    <property type="protein sequence ID" value="CDG69347.1"/>
    <property type="molecule type" value="mRNA"/>
</dbReference>
<keyword evidence="4 7" id="KW-0812">Transmembrane</keyword>
<dbReference type="AlphaFoldDB" id="T2MBM5"/>
<dbReference type="OrthoDB" id="28257at2759"/>
<evidence type="ECO:0000256" key="2">
    <source>
        <dbReference type="ARBA" id="ARBA00008096"/>
    </source>
</evidence>
<evidence type="ECO:0000256" key="5">
    <source>
        <dbReference type="ARBA" id="ARBA00022989"/>
    </source>
</evidence>
<feature type="transmembrane region" description="Helical" evidence="7">
    <location>
        <begin position="28"/>
        <end position="50"/>
    </location>
</feature>
<comment type="subcellular location">
    <subcellularLocation>
        <location evidence="1">Membrane</location>
        <topology evidence="1">Multi-pass membrane protein</topology>
    </subcellularLocation>
</comment>
<dbReference type="GO" id="GO:0000139">
    <property type="term" value="C:Golgi membrane"/>
    <property type="evidence" value="ECO:0007669"/>
    <property type="project" value="TreeGrafter"/>
</dbReference>
<name>T2MBM5_HYDVU</name>
<feature type="transmembrane region" description="Helical" evidence="7">
    <location>
        <begin position="116"/>
        <end position="139"/>
    </location>
</feature>
<evidence type="ECO:0000256" key="1">
    <source>
        <dbReference type="ARBA" id="ARBA00004141"/>
    </source>
</evidence>
<organism evidence="8">
    <name type="scientific">Hydra vulgaris</name>
    <name type="common">Hydra</name>
    <name type="synonym">Hydra attenuata</name>
    <dbReference type="NCBI Taxonomy" id="6087"/>
    <lineage>
        <taxon>Eukaryota</taxon>
        <taxon>Metazoa</taxon>
        <taxon>Cnidaria</taxon>
        <taxon>Hydrozoa</taxon>
        <taxon>Hydroidolina</taxon>
        <taxon>Anthoathecata</taxon>
        <taxon>Aplanulata</taxon>
        <taxon>Hydridae</taxon>
        <taxon>Hydra</taxon>
    </lineage>
</organism>
<proteinExistence type="evidence at transcript level"/>
<keyword evidence="5 7" id="KW-1133">Transmembrane helix</keyword>